<evidence type="ECO:0000256" key="1">
    <source>
        <dbReference type="ARBA" id="ARBA00010718"/>
    </source>
</evidence>
<gene>
    <name evidence="9" type="ORF">C8261_15985</name>
</gene>
<dbReference type="InterPro" id="IPR041891">
    <property type="entry name" value="Alpha_CA_prokaryot-like"/>
</dbReference>
<feature type="compositionally biased region" description="Pro residues" evidence="7">
    <location>
        <begin position="299"/>
        <end position="317"/>
    </location>
</feature>
<evidence type="ECO:0000256" key="3">
    <source>
        <dbReference type="ARBA" id="ARBA00022723"/>
    </source>
</evidence>
<reference evidence="9 10" key="1">
    <citation type="submission" date="2018-03" db="EMBL/GenBank/DDBJ databases">
        <authorList>
            <person name="Keele B.F."/>
        </authorList>
    </citation>
    <scope>NUCLEOTIDE SEQUENCE [LARGE SCALE GENOMIC DNA]</scope>
    <source>
        <strain evidence="9 10">D20</strain>
    </source>
</reference>
<keyword evidence="10" id="KW-1185">Reference proteome</keyword>
<evidence type="ECO:0000313" key="10">
    <source>
        <dbReference type="Proteomes" id="UP000241193"/>
    </source>
</evidence>
<evidence type="ECO:0000256" key="7">
    <source>
        <dbReference type="SAM" id="MobiDB-lite"/>
    </source>
</evidence>
<evidence type="ECO:0000256" key="2">
    <source>
        <dbReference type="ARBA" id="ARBA00012925"/>
    </source>
</evidence>
<comment type="catalytic activity">
    <reaction evidence="6">
        <text>hydrogencarbonate + H(+) = CO2 + H2O</text>
        <dbReference type="Rhea" id="RHEA:10748"/>
        <dbReference type="ChEBI" id="CHEBI:15377"/>
        <dbReference type="ChEBI" id="CHEBI:15378"/>
        <dbReference type="ChEBI" id="CHEBI:16526"/>
        <dbReference type="ChEBI" id="CHEBI:17544"/>
        <dbReference type="EC" id="4.2.1.1"/>
    </reaction>
</comment>
<dbReference type="CDD" id="cd03124">
    <property type="entry name" value="alpha_CA_prokaryotic_like"/>
    <property type="match status" value="1"/>
</dbReference>
<accession>A0A2T4IBN8</accession>
<dbReference type="Pfam" id="PF00194">
    <property type="entry name" value="Carb_anhydrase"/>
    <property type="match status" value="1"/>
</dbReference>
<evidence type="ECO:0000256" key="4">
    <source>
        <dbReference type="ARBA" id="ARBA00022833"/>
    </source>
</evidence>
<dbReference type="OrthoDB" id="5327615at2"/>
<dbReference type="PANTHER" id="PTHR18952">
    <property type="entry name" value="CARBONIC ANHYDRASE"/>
    <property type="match status" value="1"/>
</dbReference>
<proteinExistence type="inferred from homology"/>
<sequence length="541" mass="56800">MRDRDRRVEIDRATIIQSDGGTKVAWGRVVMSAAEAARVGYSTVKALNRYDCQNRGFITIKRVYLDADNLILREETVVDQSVVMVARNSVDERMWREVCRPPSAADLAGVAEQAGRAAAAATAAPRQAPAPRAAPPVPASPPARASAPAAAVPPPQLRPPPAVVAVAPPPPAAEPAAPAAAGTPGVVLAVVPEGAAVEPVASTAEVRPLLAVPPPAPQRVVSEGGEGVAPVLERVISAPDPAPAAAAPELAPALDLPPLDVSGAQPLPVVPPPAVAATPPAAELPRSAVVAQAAAAPRRAPPPAPASAPPPEAPRPAPEWSYAGSTGPELWGRLSPEWAVCSEGRRQSPIDLADSIVVDLEPIRFDYRNTRFSVIDTGRQLRVRVGEGMGMEVRGQRYEVEALLFHRPAEVRVGGRAADMAVHFVHRGAQGQVAILVLALERAESANPVIQSVLNNLPLERGGAYTPAEAIDLAALLPSEPGHYLFMGSLSQPPCTEDVLWVVMRQPLQISAAQLDIFARLYPDNARPVQPANERVVLESR</sequence>
<protein>
    <recommendedName>
        <fullName evidence="2">carbonic anhydrase</fullName>
        <ecNumber evidence="2">4.2.1.1</ecNumber>
    </recommendedName>
</protein>
<evidence type="ECO:0000256" key="6">
    <source>
        <dbReference type="ARBA" id="ARBA00048348"/>
    </source>
</evidence>
<comment type="similarity">
    <text evidence="1">Belongs to the alpha-carbonic anhydrase family.</text>
</comment>
<feature type="region of interest" description="Disordered" evidence="7">
    <location>
        <begin position="118"/>
        <end position="155"/>
    </location>
</feature>
<dbReference type="PROSITE" id="PS51144">
    <property type="entry name" value="ALPHA_CA_2"/>
    <property type="match status" value="1"/>
</dbReference>
<dbReference type="EC" id="4.2.1.1" evidence="2"/>
<reference evidence="9 10" key="2">
    <citation type="submission" date="2018-04" db="EMBL/GenBank/DDBJ databases">
        <title>Thauera lacus sp. nov., isolated from an saline lake in Inner Mongolia, China.</title>
        <authorList>
            <person name="Liang Q.-Y."/>
        </authorList>
    </citation>
    <scope>NUCLEOTIDE SEQUENCE [LARGE SCALE GENOMIC DNA]</scope>
    <source>
        <strain evidence="9 10">D20</strain>
    </source>
</reference>
<dbReference type="InterPro" id="IPR036398">
    <property type="entry name" value="CA_dom_sf"/>
</dbReference>
<dbReference type="EMBL" id="PZKC01000018">
    <property type="protein sequence ID" value="PTD95148.1"/>
    <property type="molecule type" value="Genomic_DNA"/>
</dbReference>
<keyword evidence="4" id="KW-0862">Zinc</keyword>
<organism evidence="9 10">
    <name type="scientific">Pseudothauera lacus</name>
    <dbReference type="NCBI Taxonomy" id="2136175"/>
    <lineage>
        <taxon>Bacteria</taxon>
        <taxon>Pseudomonadati</taxon>
        <taxon>Pseudomonadota</taxon>
        <taxon>Betaproteobacteria</taxon>
        <taxon>Rhodocyclales</taxon>
        <taxon>Zoogloeaceae</taxon>
        <taxon>Pseudothauera</taxon>
    </lineage>
</organism>
<feature type="compositionally biased region" description="Pro residues" evidence="7">
    <location>
        <begin position="132"/>
        <end position="141"/>
    </location>
</feature>
<feature type="compositionally biased region" description="Low complexity" evidence="7">
    <location>
        <begin position="287"/>
        <end position="298"/>
    </location>
</feature>
<dbReference type="PANTHER" id="PTHR18952:SF265">
    <property type="entry name" value="CARBONIC ANHYDRASE"/>
    <property type="match status" value="1"/>
</dbReference>
<dbReference type="AlphaFoldDB" id="A0A2T4IBN8"/>
<dbReference type="InterPro" id="IPR023561">
    <property type="entry name" value="Carbonic_anhydrase_a-class"/>
</dbReference>
<feature type="compositionally biased region" description="Low complexity" evidence="7">
    <location>
        <begin position="118"/>
        <end position="131"/>
    </location>
</feature>
<dbReference type="InterPro" id="IPR001148">
    <property type="entry name" value="CA_dom"/>
</dbReference>
<feature type="region of interest" description="Disordered" evidence="7">
    <location>
        <begin position="287"/>
        <end position="324"/>
    </location>
</feature>
<dbReference type="GO" id="GO:0004089">
    <property type="term" value="F:carbonate dehydratase activity"/>
    <property type="evidence" value="ECO:0007669"/>
    <property type="project" value="UniProtKB-EC"/>
</dbReference>
<dbReference type="SUPFAM" id="SSF51069">
    <property type="entry name" value="Carbonic anhydrase"/>
    <property type="match status" value="1"/>
</dbReference>
<dbReference type="GO" id="GO:0008270">
    <property type="term" value="F:zinc ion binding"/>
    <property type="evidence" value="ECO:0007669"/>
    <property type="project" value="InterPro"/>
</dbReference>
<feature type="domain" description="Alpha-carbonic anhydrase" evidence="8">
    <location>
        <begin position="318"/>
        <end position="541"/>
    </location>
</feature>
<dbReference type="Proteomes" id="UP000241193">
    <property type="component" value="Unassembled WGS sequence"/>
</dbReference>
<dbReference type="Gene3D" id="3.10.200.10">
    <property type="entry name" value="Alpha carbonic anhydrase"/>
    <property type="match status" value="1"/>
</dbReference>
<name>A0A2T4IBN8_9RHOO</name>
<comment type="caution">
    <text evidence="9">The sequence shown here is derived from an EMBL/GenBank/DDBJ whole genome shotgun (WGS) entry which is preliminary data.</text>
</comment>
<keyword evidence="5" id="KW-0456">Lyase</keyword>
<evidence type="ECO:0000259" key="8">
    <source>
        <dbReference type="PROSITE" id="PS51144"/>
    </source>
</evidence>
<keyword evidence="3" id="KW-0479">Metal-binding</keyword>
<dbReference type="SMART" id="SM01057">
    <property type="entry name" value="Carb_anhydrase"/>
    <property type="match status" value="1"/>
</dbReference>
<evidence type="ECO:0000256" key="5">
    <source>
        <dbReference type="ARBA" id="ARBA00023239"/>
    </source>
</evidence>
<evidence type="ECO:0000313" key="9">
    <source>
        <dbReference type="EMBL" id="PTD95148.1"/>
    </source>
</evidence>